<dbReference type="HOGENOM" id="CLU_3432029_0_0_1"/>
<organism evidence="1 2">
    <name type="scientific">Kuraishia capsulata CBS 1993</name>
    <dbReference type="NCBI Taxonomy" id="1382522"/>
    <lineage>
        <taxon>Eukaryota</taxon>
        <taxon>Fungi</taxon>
        <taxon>Dikarya</taxon>
        <taxon>Ascomycota</taxon>
        <taxon>Saccharomycotina</taxon>
        <taxon>Pichiomycetes</taxon>
        <taxon>Pichiales</taxon>
        <taxon>Pichiaceae</taxon>
        <taxon>Kuraishia</taxon>
    </lineage>
</organism>
<name>W6MNN7_9ASCO</name>
<sequence length="17" mass="1959">MSAIPKRRQDVRSGDRS</sequence>
<gene>
    <name evidence="1" type="ORF">KUCA_T00002646001</name>
</gene>
<reference evidence="1" key="2">
    <citation type="submission" date="2014-02" db="EMBL/GenBank/DDBJ databases">
        <title>Complete DNA sequence of /Kuraishia capsulata/ illustrates novel genomic features among budding yeasts (/Saccharomycotina/).</title>
        <authorList>
            <person name="Morales L."/>
            <person name="Noel B."/>
            <person name="Porcel B."/>
            <person name="Marcet-Houben M."/>
            <person name="Hullo M-F."/>
            <person name="Sacerdot C."/>
            <person name="Tekaia F."/>
            <person name="Leh-Louis V."/>
            <person name="Despons L."/>
            <person name="Khanna V."/>
            <person name="Aury J-M."/>
            <person name="Barbe V."/>
            <person name="Couloux A."/>
            <person name="Labadie K."/>
            <person name="Pelletier E."/>
            <person name="Souciet J-L."/>
            <person name="Boekhout T."/>
            <person name="Gabaldon T."/>
            <person name="Wincker P."/>
            <person name="Dujon B."/>
        </authorList>
    </citation>
    <scope>NUCLEOTIDE SEQUENCE</scope>
    <source>
        <strain evidence="1">CBS 1993</strain>
    </source>
</reference>
<protein>
    <submittedName>
        <fullName evidence="1">Uncharacterized protein</fullName>
    </submittedName>
</protein>
<evidence type="ECO:0000313" key="2">
    <source>
        <dbReference type="Proteomes" id="UP000019384"/>
    </source>
</evidence>
<accession>W6MNN7</accession>
<reference evidence="1" key="1">
    <citation type="submission" date="2013-12" db="EMBL/GenBank/DDBJ databases">
        <authorList>
            <person name="Genoscope - CEA"/>
        </authorList>
    </citation>
    <scope>NUCLEOTIDE SEQUENCE</scope>
    <source>
        <strain evidence="1">CBS 1993</strain>
    </source>
</reference>
<proteinExistence type="predicted"/>
<dbReference type="EMBL" id="HG793127">
    <property type="protein sequence ID" value="CDK26672.1"/>
    <property type="molecule type" value="Genomic_DNA"/>
</dbReference>
<evidence type="ECO:0000313" key="1">
    <source>
        <dbReference type="EMBL" id="CDK26672.1"/>
    </source>
</evidence>
<dbReference type="Proteomes" id="UP000019384">
    <property type="component" value="Unassembled WGS sequence"/>
</dbReference>
<dbReference type="AlphaFoldDB" id="W6MNN7"/>
<keyword evidence="2" id="KW-1185">Reference proteome</keyword>